<accession>A0ABT3YFG1</accession>
<sequence>MTLSPRITMVTLGVADVAASTAFYQKLGFKRSSACNDSVTFFHMNGTVLGLFGRDALAADAGLEPTRPQSFEGVALCHNLESVAEVDAAWNFAVECGARPVKKPHEVFWGGYSGYFADPDGHLWELAHNPFMPLGEDGHMSLPD</sequence>
<keyword evidence="3" id="KW-1185">Reference proteome</keyword>
<reference evidence="2" key="1">
    <citation type="submission" date="2022-10" db="EMBL/GenBank/DDBJ databases">
        <title>Hoeflea sp. J2-29, isolated from marine algae.</title>
        <authorList>
            <person name="Kristyanto S."/>
            <person name="Kim J.M."/>
            <person name="Jeon C.O."/>
        </authorList>
    </citation>
    <scope>NUCLEOTIDE SEQUENCE</scope>
    <source>
        <strain evidence="2">J2-29</strain>
    </source>
</reference>
<gene>
    <name evidence="2" type="ORF">OEG82_11405</name>
</gene>
<dbReference type="Proteomes" id="UP001081283">
    <property type="component" value="Unassembled WGS sequence"/>
</dbReference>
<comment type="caution">
    <text evidence="2">The sequence shown here is derived from an EMBL/GenBank/DDBJ whole genome shotgun (WGS) entry which is preliminary data.</text>
</comment>
<dbReference type="SUPFAM" id="SSF54593">
    <property type="entry name" value="Glyoxalase/Bleomycin resistance protein/Dihydroxybiphenyl dioxygenase"/>
    <property type="match status" value="1"/>
</dbReference>
<dbReference type="InterPro" id="IPR037523">
    <property type="entry name" value="VOC_core"/>
</dbReference>
<dbReference type="InterPro" id="IPR004360">
    <property type="entry name" value="Glyas_Fos-R_dOase_dom"/>
</dbReference>
<dbReference type="CDD" id="cd07251">
    <property type="entry name" value="VOC_like"/>
    <property type="match status" value="1"/>
</dbReference>
<organism evidence="2 3">
    <name type="scientific">Hoeflea ulvae</name>
    <dbReference type="NCBI Taxonomy" id="2983764"/>
    <lineage>
        <taxon>Bacteria</taxon>
        <taxon>Pseudomonadati</taxon>
        <taxon>Pseudomonadota</taxon>
        <taxon>Alphaproteobacteria</taxon>
        <taxon>Hyphomicrobiales</taxon>
        <taxon>Rhizobiaceae</taxon>
        <taxon>Hoeflea</taxon>
    </lineage>
</organism>
<feature type="domain" description="VOC" evidence="1">
    <location>
        <begin position="6"/>
        <end position="129"/>
    </location>
</feature>
<dbReference type="PANTHER" id="PTHR36503:SF1">
    <property type="entry name" value="BLR2520 PROTEIN"/>
    <property type="match status" value="1"/>
</dbReference>
<dbReference type="Gene3D" id="3.10.180.10">
    <property type="entry name" value="2,3-Dihydroxybiphenyl 1,2-Dioxygenase, domain 1"/>
    <property type="match status" value="1"/>
</dbReference>
<evidence type="ECO:0000313" key="3">
    <source>
        <dbReference type="Proteomes" id="UP001081283"/>
    </source>
</evidence>
<evidence type="ECO:0000259" key="1">
    <source>
        <dbReference type="PROSITE" id="PS51819"/>
    </source>
</evidence>
<dbReference type="InterPro" id="IPR029068">
    <property type="entry name" value="Glyas_Bleomycin-R_OHBP_Dase"/>
</dbReference>
<dbReference type="EMBL" id="JAOVZQ010000001">
    <property type="protein sequence ID" value="MCY0094630.1"/>
    <property type="molecule type" value="Genomic_DNA"/>
</dbReference>
<proteinExistence type="predicted"/>
<name>A0ABT3YFG1_9HYPH</name>
<dbReference type="Pfam" id="PF00903">
    <property type="entry name" value="Glyoxalase"/>
    <property type="match status" value="1"/>
</dbReference>
<evidence type="ECO:0000313" key="2">
    <source>
        <dbReference type="EMBL" id="MCY0094630.1"/>
    </source>
</evidence>
<protein>
    <submittedName>
        <fullName evidence="2">VOC family protein</fullName>
    </submittedName>
</protein>
<dbReference type="PANTHER" id="PTHR36503">
    <property type="entry name" value="BLR2520 PROTEIN"/>
    <property type="match status" value="1"/>
</dbReference>
<dbReference type="PROSITE" id="PS51819">
    <property type="entry name" value="VOC"/>
    <property type="match status" value="1"/>
</dbReference>
<dbReference type="RefSeq" id="WP_267612568.1">
    <property type="nucleotide sequence ID" value="NZ_JAOVZQ010000001.1"/>
</dbReference>